<protein>
    <recommendedName>
        <fullName evidence="4">Glycine-rich protein</fullName>
    </recommendedName>
</protein>
<dbReference type="PROSITE" id="PS51257">
    <property type="entry name" value="PROKAR_LIPOPROTEIN"/>
    <property type="match status" value="1"/>
</dbReference>
<proteinExistence type="predicted"/>
<evidence type="ECO:0000313" key="2">
    <source>
        <dbReference type="EMBL" id="CAB3762319.1"/>
    </source>
</evidence>
<gene>
    <name evidence="2" type="ORF">LMG29542_04327</name>
</gene>
<keyword evidence="3" id="KW-1185">Reference proteome</keyword>
<evidence type="ECO:0000313" key="3">
    <source>
        <dbReference type="Proteomes" id="UP000494363"/>
    </source>
</evidence>
<dbReference type="Proteomes" id="UP000494363">
    <property type="component" value="Unassembled WGS sequence"/>
</dbReference>
<reference evidence="2 3" key="1">
    <citation type="submission" date="2020-04" db="EMBL/GenBank/DDBJ databases">
        <authorList>
            <person name="De Canck E."/>
        </authorList>
    </citation>
    <scope>NUCLEOTIDE SEQUENCE [LARGE SCALE GENOMIC DNA]</scope>
    <source>
        <strain evidence="2 3">LMG 29542</strain>
    </source>
</reference>
<evidence type="ECO:0008006" key="4">
    <source>
        <dbReference type="Google" id="ProtNLM"/>
    </source>
</evidence>
<sequence>MLKLLLIAGAAALLTGCVAAPPYYGYPYGPYGAYDPYYGYAYGPYPYYYPYYPYPGYGAVSIGFWGGGHCCYYGHGGYYHHGGYWHGGGGGTGWHGGGGGGSRH</sequence>
<accession>A0A6J5E745</accession>
<evidence type="ECO:0000256" key="1">
    <source>
        <dbReference type="SAM" id="SignalP"/>
    </source>
</evidence>
<feature type="signal peptide" evidence="1">
    <location>
        <begin position="1"/>
        <end position="19"/>
    </location>
</feature>
<dbReference type="EMBL" id="CADIKH010000020">
    <property type="protein sequence ID" value="CAB3762319.1"/>
    <property type="molecule type" value="Genomic_DNA"/>
</dbReference>
<feature type="chain" id="PRO_5027027856" description="Glycine-rich protein" evidence="1">
    <location>
        <begin position="20"/>
        <end position="104"/>
    </location>
</feature>
<name>A0A6J5E745_9BURK</name>
<keyword evidence="1" id="KW-0732">Signal</keyword>
<dbReference type="RefSeq" id="WP_175228483.1">
    <property type="nucleotide sequence ID" value="NZ_CADIKH010000020.1"/>
</dbReference>
<dbReference type="AlphaFoldDB" id="A0A6J5E745"/>
<organism evidence="2 3">
    <name type="scientific">Paraburkholderia humisilvae</name>
    <dbReference type="NCBI Taxonomy" id="627669"/>
    <lineage>
        <taxon>Bacteria</taxon>
        <taxon>Pseudomonadati</taxon>
        <taxon>Pseudomonadota</taxon>
        <taxon>Betaproteobacteria</taxon>
        <taxon>Burkholderiales</taxon>
        <taxon>Burkholderiaceae</taxon>
        <taxon>Paraburkholderia</taxon>
    </lineage>
</organism>